<dbReference type="InterPro" id="IPR050524">
    <property type="entry name" value="APC_YAT"/>
</dbReference>
<comment type="caution">
    <text evidence="9">The sequence shown here is derived from an EMBL/GenBank/DDBJ whole genome shotgun (WGS) entry which is preliminary data.</text>
</comment>
<keyword evidence="6 7" id="KW-0472">Membrane</keyword>
<keyword evidence="4" id="KW-0029">Amino-acid transport</keyword>
<dbReference type="GO" id="GO:0015171">
    <property type="term" value="F:amino acid transmembrane transporter activity"/>
    <property type="evidence" value="ECO:0007669"/>
    <property type="project" value="TreeGrafter"/>
</dbReference>
<accession>A0A9W8YRY8</accession>
<reference evidence="9" key="1">
    <citation type="submission" date="2022-10" db="EMBL/GenBank/DDBJ databases">
        <title>Tapping the CABI collections for fungal endophytes: first genome assemblies for Collariella, Neodidymelliopsis, Ascochyta clinopodiicola, Didymella pomorum, Didymosphaeria variabile, Neocosmospora piperis and Neocucurbitaria cava.</title>
        <authorList>
            <person name="Hill R."/>
        </authorList>
    </citation>
    <scope>NUCLEOTIDE SEQUENCE</scope>
    <source>
        <strain evidence="9">IMI 355082</strain>
    </source>
</reference>
<dbReference type="OrthoDB" id="3900342at2759"/>
<evidence type="ECO:0000256" key="2">
    <source>
        <dbReference type="ARBA" id="ARBA00022448"/>
    </source>
</evidence>
<feature type="transmembrane region" description="Helical" evidence="7">
    <location>
        <begin position="394"/>
        <end position="419"/>
    </location>
</feature>
<dbReference type="Pfam" id="PF00324">
    <property type="entry name" value="AA_permease"/>
    <property type="match status" value="1"/>
</dbReference>
<feature type="transmembrane region" description="Helical" evidence="7">
    <location>
        <begin position="145"/>
        <end position="164"/>
    </location>
</feature>
<dbReference type="InterPro" id="IPR004841">
    <property type="entry name" value="AA-permease/SLC12A_dom"/>
</dbReference>
<dbReference type="AlphaFoldDB" id="A0A9W8YRY8"/>
<dbReference type="Gene3D" id="1.20.1740.10">
    <property type="entry name" value="Amino acid/polyamine transporter I"/>
    <property type="match status" value="1"/>
</dbReference>
<evidence type="ECO:0000313" key="9">
    <source>
        <dbReference type="EMBL" id="KAJ4389128.1"/>
    </source>
</evidence>
<dbReference type="PIRSF" id="PIRSF006060">
    <property type="entry name" value="AA_transporter"/>
    <property type="match status" value="1"/>
</dbReference>
<dbReference type="PANTHER" id="PTHR43341">
    <property type="entry name" value="AMINO ACID PERMEASE"/>
    <property type="match status" value="1"/>
</dbReference>
<keyword evidence="10" id="KW-1185">Reference proteome</keyword>
<feature type="transmembrane region" description="Helical" evidence="7">
    <location>
        <begin position="31"/>
        <end position="56"/>
    </location>
</feature>
<sequence>MIAIGGSIGAGLWIGTGTVLAQGGPASALIAYIFVGAILYCTVHAIGELATLYPVAGSFATFSTRFIDPAWGFAMGWNYAMNWLVVLPLEVTAGLKILHFWEHNGSYNIPEAVSVTIFLVAIFGINLCGVRAYGESEFGASLIKAAALFGFILLGIIINCVGNQTSGYIGLSLWTDPGAFNNGFKGFCSVLISSAFSFAGTELVGLSAAETMNPTKNIPRAVKQVFWRIATFYVVSVLIVGLIVRYDDIRLIGDSSDPSTSPFILAIQDAGLDGLDSVMNVVILVSVLSVANASFFASSRVLAALADQGQAPKALRYIDRRGRPIAAVCLAALVGLLSYMGTGVATDIVLDWLVALSGLSSIISWASICLSHIRFRQAWKLKGHSLDELVYRSPVGTVGSWLALCGLGLIIAAQVWVAVDPIDATHDIRSRVSHFFSSLLTLPVIFLFYFGFKLAFKTKWVKIEQIDIETGRYKMKGRHRRKEGGNSFLDRLTKLAI</sequence>
<evidence type="ECO:0000256" key="3">
    <source>
        <dbReference type="ARBA" id="ARBA00022692"/>
    </source>
</evidence>
<feature type="transmembrane region" description="Helical" evidence="7">
    <location>
        <begin position="281"/>
        <end position="303"/>
    </location>
</feature>
<keyword evidence="2" id="KW-0813">Transport</keyword>
<evidence type="ECO:0000256" key="5">
    <source>
        <dbReference type="ARBA" id="ARBA00022989"/>
    </source>
</evidence>
<protein>
    <recommendedName>
        <fullName evidence="8">Amino acid permease/ SLC12A domain-containing protein</fullName>
    </recommendedName>
</protein>
<feature type="transmembrane region" description="Helical" evidence="7">
    <location>
        <begin position="113"/>
        <end position="133"/>
    </location>
</feature>
<feature type="transmembrane region" description="Helical" evidence="7">
    <location>
        <begin position="77"/>
        <end position="101"/>
    </location>
</feature>
<dbReference type="FunFam" id="1.20.1740.10:FF:000017">
    <property type="entry name" value="Amino acid permease"/>
    <property type="match status" value="1"/>
</dbReference>
<comment type="subcellular location">
    <subcellularLocation>
        <location evidence="1">Membrane</location>
        <topology evidence="1">Multi-pass membrane protein</topology>
    </subcellularLocation>
</comment>
<feature type="transmembrane region" description="Helical" evidence="7">
    <location>
        <begin position="324"/>
        <end position="346"/>
    </location>
</feature>
<evidence type="ECO:0000256" key="6">
    <source>
        <dbReference type="ARBA" id="ARBA00023136"/>
    </source>
</evidence>
<dbReference type="PANTHER" id="PTHR43341:SF1">
    <property type="entry name" value="GENERAL AMINO-ACID PERMEASE GAP1"/>
    <property type="match status" value="1"/>
</dbReference>
<feature type="domain" description="Amino acid permease/ SLC12A" evidence="8">
    <location>
        <begin position="1"/>
        <end position="462"/>
    </location>
</feature>
<evidence type="ECO:0000256" key="1">
    <source>
        <dbReference type="ARBA" id="ARBA00004141"/>
    </source>
</evidence>
<evidence type="ECO:0000256" key="7">
    <source>
        <dbReference type="SAM" id="Phobius"/>
    </source>
</evidence>
<evidence type="ECO:0000313" key="10">
    <source>
        <dbReference type="Proteomes" id="UP001140453"/>
    </source>
</evidence>
<feature type="transmembrane region" description="Helical" evidence="7">
    <location>
        <begin position="184"/>
        <end position="204"/>
    </location>
</feature>
<evidence type="ECO:0000259" key="8">
    <source>
        <dbReference type="Pfam" id="PF00324"/>
    </source>
</evidence>
<dbReference type="GO" id="GO:0016020">
    <property type="term" value="C:membrane"/>
    <property type="evidence" value="ECO:0007669"/>
    <property type="project" value="UniProtKB-SubCell"/>
</dbReference>
<organism evidence="9 10">
    <name type="scientific">Gnomoniopsis smithogilvyi</name>
    <dbReference type="NCBI Taxonomy" id="1191159"/>
    <lineage>
        <taxon>Eukaryota</taxon>
        <taxon>Fungi</taxon>
        <taxon>Dikarya</taxon>
        <taxon>Ascomycota</taxon>
        <taxon>Pezizomycotina</taxon>
        <taxon>Sordariomycetes</taxon>
        <taxon>Sordariomycetidae</taxon>
        <taxon>Diaporthales</taxon>
        <taxon>Gnomoniaceae</taxon>
        <taxon>Gnomoniopsis</taxon>
    </lineage>
</organism>
<dbReference type="Proteomes" id="UP001140453">
    <property type="component" value="Unassembled WGS sequence"/>
</dbReference>
<keyword evidence="3 7" id="KW-0812">Transmembrane</keyword>
<name>A0A9W8YRY8_9PEZI</name>
<keyword evidence="5 7" id="KW-1133">Transmembrane helix</keyword>
<feature type="transmembrane region" description="Helical" evidence="7">
    <location>
        <begin position="352"/>
        <end position="373"/>
    </location>
</feature>
<dbReference type="InterPro" id="IPR004840">
    <property type="entry name" value="Amino_acid_permease_CS"/>
</dbReference>
<proteinExistence type="predicted"/>
<gene>
    <name evidence="9" type="ORF">N0V93_006590</name>
</gene>
<dbReference type="PROSITE" id="PS00218">
    <property type="entry name" value="AMINO_ACID_PERMEASE_1"/>
    <property type="match status" value="1"/>
</dbReference>
<dbReference type="EMBL" id="JAPEVB010000004">
    <property type="protein sequence ID" value="KAJ4389128.1"/>
    <property type="molecule type" value="Genomic_DNA"/>
</dbReference>
<evidence type="ECO:0000256" key="4">
    <source>
        <dbReference type="ARBA" id="ARBA00022970"/>
    </source>
</evidence>
<feature type="transmembrane region" description="Helical" evidence="7">
    <location>
        <begin position="431"/>
        <end position="452"/>
    </location>
</feature>
<feature type="transmembrane region" description="Helical" evidence="7">
    <location>
        <begin position="225"/>
        <end position="246"/>
    </location>
</feature>